<dbReference type="EMBL" id="JGYN01000021">
    <property type="protein sequence ID" value="KFI49657.1"/>
    <property type="molecule type" value="Genomic_DNA"/>
</dbReference>
<proteinExistence type="predicted"/>
<keyword evidence="4" id="KW-1185">Reference proteome</keyword>
<evidence type="ECO:0000259" key="2">
    <source>
        <dbReference type="Pfam" id="PF01695"/>
    </source>
</evidence>
<dbReference type="InterPro" id="IPR027417">
    <property type="entry name" value="P-loop_NTPase"/>
</dbReference>
<organism evidence="3 4">
    <name type="scientific">Bifidobacterium biavatii DSM 23969</name>
    <dbReference type="NCBI Taxonomy" id="1437608"/>
    <lineage>
        <taxon>Bacteria</taxon>
        <taxon>Bacillati</taxon>
        <taxon>Actinomycetota</taxon>
        <taxon>Actinomycetes</taxon>
        <taxon>Bifidobacteriales</taxon>
        <taxon>Bifidobacteriaceae</taxon>
        <taxon>Bifidobacterium</taxon>
    </lineage>
</organism>
<dbReference type="Gene3D" id="3.40.50.300">
    <property type="entry name" value="P-loop containing nucleotide triphosphate hydrolases"/>
    <property type="match status" value="1"/>
</dbReference>
<dbReference type="Proteomes" id="UP000029108">
    <property type="component" value="Unassembled WGS sequence"/>
</dbReference>
<accession>A0A086ZT07</accession>
<dbReference type="RefSeq" id="WP_420796693.1">
    <property type="nucleotide sequence ID" value="NZ_JDUU01000018.1"/>
</dbReference>
<feature type="compositionally biased region" description="Polar residues" evidence="1">
    <location>
        <begin position="139"/>
        <end position="158"/>
    </location>
</feature>
<evidence type="ECO:0000313" key="4">
    <source>
        <dbReference type="Proteomes" id="UP000029108"/>
    </source>
</evidence>
<reference evidence="3 4" key="1">
    <citation type="submission" date="2014-03" db="EMBL/GenBank/DDBJ databases">
        <title>Genomics of Bifidobacteria.</title>
        <authorList>
            <person name="Ventura M."/>
            <person name="Milani C."/>
            <person name="Lugli G.A."/>
        </authorList>
    </citation>
    <scope>NUCLEOTIDE SEQUENCE [LARGE SCALE GENOMIC DNA]</scope>
    <source>
        <strain evidence="3 4">DSM 23969</strain>
    </source>
</reference>
<sequence>MITGKNWIICALARQACRNRYRARYTRIPDLEEEWRQADGPHGRSKLLKRYSAYAVLALDEWLFDPPEGSASAPFCSSLWNDAMTPAEHPVCRPIPLEGLAPATRRRHPRRCHYGQDCAQHHLDRNRRLKHARTRHRQGTINKPQQTRTTPAVSNTTHIGAVPQ</sequence>
<dbReference type="InterPro" id="IPR002611">
    <property type="entry name" value="IstB_ATP-bd"/>
</dbReference>
<name>A0A086ZT07_9BIFI</name>
<gene>
    <name evidence="3" type="ORF">BBIA_3009</name>
</gene>
<evidence type="ECO:0000256" key="1">
    <source>
        <dbReference type="SAM" id="MobiDB-lite"/>
    </source>
</evidence>
<evidence type="ECO:0000313" key="3">
    <source>
        <dbReference type="EMBL" id="KFI49657.1"/>
    </source>
</evidence>
<comment type="caution">
    <text evidence="3">The sequence shown here is derived from an EMBL/GenBank/DDBJ whole genome shotgun (WGS) entry which is preliminary data.</text>
</comment>
<feature type="region of interest" description="Disordered" evidence="1">
    <location>
        <begin position="131"/>
        <end position="164"/>
    </location>
</feature>
<dbReference type="GO" id="GO:0005524">
    <property type="term" value="F:ATP binding"/>
    <property type="evidence" value="ECO:0007669"/>
    <property type="project" value="InterPro"/>
</dbReference>
<protein>
    <submittedName>
        <fullName evidence="3">IstB-like ATP binding protein domain-containing protein</fullName>
    </submittedName>
</protein>
<dbReference type="Pfam" id="PF01695">
    <property type="entry name" value="IstB_IS21"/>
    <property type="match status" value="1"/>
</dbReference>
<feature type="domain" description="IstB-like ATP-binding" evidence="2">
    <location>
        <begin position="3"/>
        <end position="67"/>
    </location>
</feature>
<dbReference type="AlphaFoldDB" id="A0A086ZT07"/>
<dbReference type="eggNOG" id="COG1484">
    <property type="taxonomic scope" value="Bacteria"/>
</dbReference>